<dbReference type="Proteomes" id="UP000749646">
    <property type="component" value="Unassembled WGS sequence"/>
</dbReference>
<evidence type="ECO:0000256" key="1">
    <source>
        <dbReference type="SAM" id="SignalP"/>
    </source>
</evidence>
<proteinExistence type="predicted"/>
<keyword evidence="3" id="KW-1185">Reference proteome</keyword>
<feature type="chain" id="PRO_5040445615" description="Secreted protein" evidence="1">
    <location>
        <begin position="34"/>
        <end position="162"/>
    </location>
</feature>
<evidence type="ECO:0000313" key="3">
    <source>
        <dbReference type="Proteomes" id="UP000749646"/>
    </source>
</evidence>
<sequence length="162" mass="18421">MSSARANMSVRRFFGLKQCFLAVAATLAIVVSAAPTKLDSPTGINATQNCSVTNHADWTETSCDRQHIHNLGIESSNVHFFTHKGNADDWTYVASFERDTFSRTIVLKGKAWDDMNNQPKRCTTDEVFCFDIAMDTCVFYYANTQFEKYCYNYLETDFWGTV</sequence>
<dbReference type="OrthoDB" id="2440475at2759"/>
<reference evidence="2" key="1">
    <citation type="journal article" date="2020" name="Fungal Divers.">
        <title>Resolving the Mortierellaceae phylogeny through synthesis of multi-gene phylogenetics and phylogenomics.</title>
        <authorList>
            <person name="Vandepol N."/>
            <person name="Liber J."/>
            <person name="Desiro A."/>
            <person name="Na H."/>
            <person name="Kennedy M."/>
            <person name="Barry K."/>
            <person name="Grigoriev I.V."/>
            <person name="Miller A.N."/>
            <person name="O'Donnell K."/>
            <person name="Stajich J.E."/>
            <person name="Bonito G."/>
        </authorList>
    </citation>
    <scope>NUCLEOTIDE SEQUENCE</scope>
    <source>
        <strain evidence="2">MES-2147</strain>
    </source>
</reference>
<gene>
    <name evidence="2" type="ORF">BGZ65_003640</name>
</gene>
<organism evidence="2 3">
    <name type="scientific">Modicella reniformis</name>
    <dbReference type="NCBI Taxonomy" id="1440133"/>
    <lineage>
        <taxon>Eukaryota</taxon>
        <taxon>Fungi</taxon>
        <taxon>Fungi incertae sedis</taxon>
        <taxon>Mucoromycota</taxon>
        <taxon>Mortierellomycotina</taxon>
        <taxon>Mortierellomycetes</taxon>
        <taxon>Mortierellales</taxon>
        <taxon>Mortierellaceae</taxon>
        <taxon>Modicella</taxon>
    </lineage>
</organism>
<dbReference type="EMBL" id="JAAAHW010003175">
    <property type="protein sequence ID" value="KAF9987430.1"/>
    <property type="molecule type" value="Genomic_DNA"/>
</dbReference>
<evidence type="ECO:0008006" key="4">
    <source>
        <dbReference type="Google" id="ProtNLM"/>
    </source>
</evidence>
<feature type="signal peptide" evidence="1">
    <location>
        <begin position="1"/>
        <end position="33"/>
    </location>
</feature>
<name>A0A9P6SQ37_9FUNG</name>
<dbReference type="AlphaFoldDB" id="A0A9P6SQ37"/>
<protein>
    <recommendedName>
        <fullName evidence="4">Secreted protein</fullName>
    </recommendedName>
</protein>
<comment type="caution">
    <text evidence="2">The sequence shown here is derived from an EMBL/GenBank/DDBJ whole genome shotgun (WGS) entry which is preliminary data.</text>
</comment>
<evidence type="ECO:0000313" key="2">
    <source>
        <dbReference type="EMBL" id="KAF9987430.1"/>
    </source>
</evidence>
<keyword evidence="1" id="KW-0732">Signal</keyword>
<accession>A0A9P6SQ37</accession>